<name>A0A412DDI0_BACSE</name>
<accession>A0A412DDI0</accession>
<sequence length="187" mass="20315">MRKSVKILFGLFVCLAATTGHAQKIASENGKVIIDSSAIPHVTTKKARTTTATSDLKGSNTADDIASVASNSLVYYKFEVGQASTDKLSWSDAILACANKTDTGGGWRLPTQRELQLIGVLSPELEQLGLFKAGEFWSATELRNQTGNVGTQAYRAKVETRAKGYDHVLSSTAKYTLSFYRCIRDLD</sequence>
<evidence type="ECO:0008006" key="4">
    <source>
        <dbReference type="Google" id="ProtNLM"/>
    </source>
</evidence>
<feature type="chain" id="PRO_5019128307" description="DUF1566 domain-containing protein" evidence="1">
    <location>
        <begin position="23"/>
        <end position="187"/>
    </location>
</feature>
<gene>
    <name evidence="2" type="ORF">DWY65_14610</name>
</gene>
<protein>
    <recommendedName>
        <fullName evidence="4">DUF1566 domain-containing protein</fullName>
    </recommendedName>
</protein>
<dbReference type="EMBL" id="QRTW01000036">
    <property type="protein sequence ID" value="RGR09591.1"/>
    <property type="molecule type" value="Genomic_DNA"/>
</dbReference>
<organism evidence="2 3">
    <name type="scientific">Bacteroides stercoris</name>
    <dbReference type="NCBI Taxonomy" id="46506"/>
    <lineage>
        <taxon>Bacteria</taxon>
        <taxon>Pseudomonadati</taxon>
        <taxon>Bacteroidota</taxon>
        <taxon>Bacteroidia</taxon>
        <taxon>Bacteroidales</taxon>
        <taxon>Bacteroidaceae</taxon>
        <taxon>Bacteroides</taxon>
    </lineage>
</organism>
<evidence type="ECO:0000256" key="1">
    <source>
        <dbReference type="SAM" id="SignalP"/>
    </source>
</evidence>
<keyword evidence="1" id="KW-0732">Signal</keyword>
<dbReference type="Proteomes" id="UP000283310">
    <property type="component" value="Unassembled WGS sequence"/>
</dbReference>
<reference evidence="2 3" key="1">
    <citation type="submission" date="2018-08" db="EMBL/GenBank/DDBJ databases">
        <title>A genome reference for cultivated species of the human gut microbiota.</title>
        <authorList>
            <person name="Zou Y."/>
            <person name="Xue W."/>
            <person name="Luo G."/>
        </authorList>
    </citation>
    <scope>NUCLEOTIDE SEQUENCE [LARGE SCALE GENOMIC DNA]</scope>
    <source>
        <strain evidence="2 3">AF26-20BH</strain>
    </source>
</reference>
<comment type="caution">
    <text evidence="2">The sequence shown here is derived from an EMBL/GenBank/DDBJ whole genome shotgun (WGS) entry which is preliminary data.</text>
</comment>
<proteinExistence type="predicted"/>
<dbReference type="AlphaFoldDB" id="A0A412DDI0"/>
<evidence type="ECO:0000313" key="2">
    <source>
        <dbReference type="EMBL" id="RGR09591.1"/>
    </source>
</evidence>
<evidence type="ECO:0000313" key="3">
    <source>
        <dbReference type="Proteomes" id="UP000283310"/>
    </source>
</evidence>
<feature type="signal peptide" evidence="1">
    <location>
        <begin position="1"/>
        <end position="22"/>
    </location>
</feature>